<evidence type="ECO:0000313" key="3">
    <source>
        <dbReference type="Proteomes" id="UP000310200"/>
    </source>
</evidence>
<evidence type="ECO:0000313" key="2">
    <source>
        <dbReference type="EMBL" id="TGZ32355.1"/>
    </source>
</evidence>
<dbReference type="Proteomes" id="UP000310200">
    <property type="component" value="Unassembled WGS sequence"/>
</dbReference>
<proteinExistence type="predicted"/>
<reference evidence="2 3" key="1">
    <citation type="journal article" date="2019" name="Philos. Trans. R. Soc. Lond., B, Biol. Sci.">
        <title>Ant behaviour and brain gene expression of defending hosts depend on the ecological success of the intruding social parasite.</title>
        <authorList>
            <person name="Kaur R."/>
            <person name="Stoldt M."/>
            <person name="Jongepier E."/>
            <person name="Feldmeyer B."/>
            <person name="Menzel F."/>
            <person name="Bornberg-Bauer E."/>
            <person name="Foitzik S."/>
        </authorList>
    </citation>
    <scope>NUCLEOTIDE SEQUENCE [LARGE SCALE GENOMIC DNA]</scope>
    <source>
        <tissue evidence="2">Whole body</tissue>
    </source>
</reference>
<evidence type="ECO:0000256" key="1">
    <source>
        <dbReference type="SAM" id="MobiDB-lite"/>
    </source>
</evidence>
<sequence>MCGPTLPMNYERECKCIRRPSPTPGNTEALSGRSPWSFIRRFIARVLGAFHTNPLTGTNFGAYDSEATACRMSASVQSPVELPSVDARSSAPPTRGKHRGPRWSPPLAPLQTRASIRTRAHELSNVDHGYLHKSGCSRGFIRGNLLPEGDGKERHKRELLTRSVRPYTKCTISPCSVTKNKKKREKEN</sequence>
<protein>
    <submittedName>
        <fullName evidence="2">Uncharacterized protein</fullName>
    </submittedName>
</protein>
<comment type="caution">
    <text evidence="2">The sequence shown here is derived from an EMBL/GenBank/DDBJ whole genome shotgun (WGS) entry which is preliminary data.</text>
</comment>
<dbReference type="EMBL" id="QBLH01003879">
    <property type="protein sequence ID" value="TGZ32355.1"/>
    <property type="molecule type" value="Genomic_DNA"/>
</dbReference>
<name>A0A4S2JAF0_9HYME</name>
<gene>
    <name evidence="2" type="ORF">DBV15_07208</name>
</gene>
<keyword evidence="3" id="KW-1185">Reference proteome</keyword>
<organism evidence="2 3">
    <name type="scientific">Temnothorax longispinosus</name>
    <dbReference type="NCBI Taxonomy" id="300112"/>
    <lineage>
        <taxon>Eukaryota</taxon>
        <taxon>Metazoa</taxon>
        <taxon>Ecdysozoa</taxon>
        <taxon>Arthropoda</taxon>
        <taxon>Hexapoda</taxon>
        <taxon>Insecta</taxon>
        <taxon>Pterygota</taxon>
        <taxon>Neoptera</taxon>
        <taxon>Endopterygota</taxon>
        <taxon>Hymenoptera</taxon>
        <taxon>Apocrita</taxon>
        <taxon>Aculeata</taxon>
        <taxon>Formicoidea</taxon>
        <taxon>Formicidae</taxon>
        <taxon>Myrmicinae</taxon>
        <taxon>Temnothorax</taxon>
    </lineage>
</organism>
<dbReference type="AlphaFoldDB" id="A0A4S2JAF0"/>
<accession>A0A4S2JAF0</accession>
<feature type="region of interest" description="Disordered" evidence="1">
    <location>
        <begin position="80"/>
        <end position="108"/>
    </location>
</feature>